<proteinExistence type="inferred from homology"/>
<dbReference type="AlphaFoldDB" id="A0A5B7CD80"/>
<dbReference type="Pfam" id="PF00197">
    <property type="entry name" value="Kunitz_legume"/>
    <property type="match status" value="1"/>
</dbReference>
<name>A0A5B7CD80_DAVIN</name>
<evidence type="ECO:0000256" key="2">
    <source>
        <dbReference type="SAM" id="SignalP"/>
    </source>
</evidence>
<feature type="signal peptide" evidence="2">
    <location>
        <begin position="1"/>
        <end position="19"/>
    </location>
</feature>
<dbReference type="InterPro" id="IPR011065">
    <property type="entry name" value="Kunitz_inhibitor_STI-like_sf"/>
</dbReference>
<dbReference type="Gene3D" id="2.80.10.50">
    <property type="match status" value="1"/>
</dbReference>
<dbReference type="SUPFAM" id="SSF50386">
    <property type="entry name" value="STI-like"/>
    <property type="match status" value="1"/>
</dbReference>
<dbReference type="PRINTS" id="PR00291">
    <property type="entry name" value="KUNITZINHBTR"/>
</dbReference>
<dbReference type="SMART" id="SM00452">
    <property type="entry name" value="STI"/>
    <property type="match status" value="1"/>
</dbReference>
<evidence type="ECO:0000256" key="1">
    <source>
        <dbReference type="ARBA" id="ARBA00005440"/>
    </source>
</evidence>
<keyword evidence="2" id="KW-0732">Signal</keyword>
<sequence>MKATLLLLSFLLFALSINALLGAANNGLDPVLDAAGEEVQTGEGYYVVPHIFALGGGLTLGKNRNGNTCPLDVVQSPFEVDSGLPVAFSPLDGEGIVRVSADLDIKFLTTTTICPESTMWEVGDYDESVGQTFITTGGVGGTVFNRFRIEKYSELSSLPWYKLVYCRARMVCQNIGIFIDNGVKRLALCDEPYVVVLVKAGGSQIKKVTAAHNIY</sequence>
<protein>
    <submittedName>
        <fullName evidence="3">Putative Kunitz family trypsin and protease inhibitor protein</fullName>
    </submittedName>
</protein>
<accession>A0A5B7CD80</accession>
<reference evidence="3" key="1">
    <citation type="submission" date="2019-08" db="EMBL/GenBank/DDBJ databases">
        <title>Reference gene set and small RNA set construction with multiple tissues from Davidia involucrata Baill.</title>
        <authorList>
            <person name="Yang H."/>
            <person name="Zhou C."/>
            <person name="Li G."/>
            <person name="Wang J."/>
            <person name="Gao P."/>
            <person name="Wang M."/>
            <person name="Wang R."/>
            <person name="Zhao Y."/>
        </authorList>
    </citation>
    <scope>NUCLEOTIDE SEQUENCE</scope>
    <source>
        <tissue evidence="3">Mixed with DoveR01_LX</tissue>
    </source>
</reference>
<evidence type="ECO:0000313" key="3">
    <source>
        <dbReference type="EMBL" id="MPA78066.1"/>
    </source>
</evidence>
<organism evidence="3">
    <name type="scientific">Davidia involucrata</name>
    <name type="common">Dove tree</name>
    <dbReference type="NCBI Taxonomy" id="16924"/>
    <lineage>
        <taxon>Eukaryota</taxon>
        <taxon>Viridiplantae</taxon>
        <taxon>Streptophyta</taxon>
        <taxon>Embryophyta</taxon>
        <taxon>Tracheophyta</taxon>
        <taxon>Spermatophyta</taxon>
        <taxon>Magnoliopsida</taxon>
        <taxon>eudicotyledons</taxon>
        <taxon>Gunneridae</taxon>
        <taxon>Pentapetalae</taxon>
        <taxon>asterids</taxon>
        <taxon>Cornales</taxon>
        <taxon>Nyssaceae</taxon>
        <taxon>Davidia</taxon>
    </lineage>
</organism>
<dbReference type="EMBL" id="GHES01047507">
    <property type="protein sequence ID" value="MPA78066.1"/>
    <property type="molecule type" value="Transcribed_RNA"/>
</dbReference>
<dbReference type="PANTHER" id="PTHR33107">
    <property type="entry name" value="KUNITZ TRYPSIN INHIBITOR 2"/>
    <property type="match status" value="1"/>
</dbReference>
<dbReference type="InterPro" id="IPR002160">
    <property type="entry name" value="Prot_inh_Kunz-lg"/>
</dbReference>
<gene>
    <name evidence="3" type="ORF">Din_047507</name>
</gene>
<dbReference type="PANTHER" id="PTHR33107:SF5">
    <property type="entry name" value="KUNITZ TRYPSIN INHIBITOR 5"/>
    <property type="match status" value="1"/>
</dbReference>
<comment type="similarity">
    <text evidence="1">Belongs to the protease inhibitor I3 (leguminous Kunitz-type inhibitor) family.</text>
</comment>
<dbReference type="GO" id="GO:0004866">
    <property type="term" value="F:endopeptidase inhibitor activity"/>
    <property type="evidence" value="ECO:0007669"/>
    <property type="project" value="InterPro"/>
</dbReference>
<feature type="chain" id="PRO_5022962177" evidence="2">
    <location>
        <begin position="20"/>
        <end position="215"/>
    </location>
</feature>